<keyword evidence="4" id="KW-1185">Reference proteome</keyword>
<dbReference type="PANTHER" id="PTHR34201:SF12">
    <property type="entry name" value="PROTEIN TRIGALACTOSYLDIACYLGLYCEROL 5, CHLOROPLASTIC"/>
    <property type="match status" value="1"/>
</dbReference>
<comment type="caution">
    <text evidence="3">The sequence shown here is derived from an EMBL/GenBank/DDBJ whole genome shotgun (WGS) entry which is preliminary data.</text>
</comment>
<protein>
    <submittedName>
        <fullName evidence="3">Uncharacterized protein</fullName>
    </submittedName>
</protein>
<feature type="compositionally biased region" description="Basic and acidic residues" evidence="1">
    <location>
        <begin position="102"/>
        <end position="120"/>
    </location>
</feature>
<keyword evidence="2" id="KW-0472">Membrane</keyword>
<dbReference type="PANTHER" id="PTHR34201">
    <property type="entry name" value="GLYCINE-RICH PROTEIN"/>
    <property type="match status" value="1"/>
</dbReference>
<evidence type="ECO:0000256" key="2">
    <source>
        <dbReference type="SAM" id="Phobius"/>
    </source>
</evidence>
<name>A0AAV5J361_9ROSI</name>
<sequence>MLHLTRILVSSYAAYIIFLPYDVIYALSYIHICILSNFFSNVFFFPAGVPLNFLGLGAGGGCGIGLGLGWGFGTAFGSQYRSSRVTFQGLEFGRENQQQNKSEFKDTPKTKGTKEIHGSR</sequence>
<proteinExistence type="predicted"/>
<dbReference type="InterPro" id="IPR053288">
    <property type="entry name" value="TGD_Bridge_Protein"/>
</dbReference>
<evidence type="ECO:0000313" key="3">
    <source>
        <dbReference type="EMBL" id="GKV04493.1"/>
    </source>
</evidence>
<feature type="transmembrane region" description="Helical" evidence="2">
    <location>
        <begin position="51"/>
        <end position="72"/>
    </location>
</feature>
<evidence type="ECO:0000313" key="4">
    <source>
        <dbReference type="Proteomes" id="UP001054252"/>
    </source>
</evidence>
<gene>
    <name evidence="3" type="ORF">SLEP1_g16647</name>
</gene>
<feature type="region of interest" description="Disordered" evidence="1">
    <location>
        <begin position="92"/>
        <end position="120"/>
    </location>
</feature>
<evidence type="ECO:0000256" key="1">
    <source>
        <dbReference type="SAM" id="MobiDB-lite"/>
    </source>
</evidence>
<reference evidence="3 4" key="1">
    <citation type="journal article" date="2021" name="Commun. Biol.">
        <title>The genome of Shorea leprosula (Dipterocarpaceae) highlights the ecological relevance of drought in aseasonal tropical rainforests.</title>
        <authorList>
            <person name="Ng K.K.S."/>
            <person name="Kobayashi M.J."/>
            <person name="Fawcett J.A."/>
            <person name="Hatakeyama M."/>
            <person name="Paape T."/>
            <person name="Ng C.H."/>
            <person name="Ang C.C."/>
            <person name="Tnah L.H."/>
            <person name="Lee C.T."/>
            <person name="Nishiyama T."/>
            <person name="Sese J."/>
            <person name="O'Brien M.J."/>
            <person name="Copetti D."/>
            <person name="Mohd Noor M.I."/>
            <person name="Ong R.C."/>
            <person name="Putra M."/>
            <person name="Sireger I.Z."/>
            <person name="Indrioko S."/>
            <person name="Kosugi Y."/>
            <person name="Izuno A."/>
            <person name="Isagi Y."/>
            <person name="Lee S.L."/>
            <person name="Shimizu K.K."/>
        </authorList>
    </citation>
    <scope>NUCLEOTIDE SEQUENCE [LARGE SCALE GENOMIC DNA]</scope>
    <source>
        <strain evidence="3">214</strain>
    </source>
</reference>
<dbReference type="Proteomes" id="UP001054252">
    <property type="component" value="Unassembled WGS sequence"/>
</dbReference>
<feature type="transmembrane region" description="Helical" evidence="2">
    <location>
        <begin position="12"/>
        <end position="39"/>
    </location>
</feature>
<keyword evidence="2" id="KW-1133">Transmembrane helix</keyword>
<dbReference type="AlphaFoldDB" id="A0AAV5J361"/>
<organism evidence="3 4">
    <name type="scientific">Rubroshorea leprosula</name>
    <dbReference type="NCBI Taxonomy" id="152421"/>
    <lineage>
        <taxon>Eukaryota</taxon>
        <taxon>Viridiplantae</taxon>
        <taxon>Streptophyta</taxon>
        <taxon>Embryophyta</taxon>
        <taxon>Tracheophyta</taxon>
        <taxon>Spermatophyta</taxon>
        <taxon>Magnoliopsida</taxon>
        <taxon>eudicotyledons</taxon>
        <taxon>Gunneridae</taxon>
        <taxon>Pentapetalae</taxon>
        <taxon>rosids</taxon>
        <taxon>malvids</taxon>
        <taxon>Malvales</taxon>
        <taxon>Dipterocarpaceae</taxon>
        <taxon>Rubroshorea</taxon>
    </lineage>
</organism>
<keyword evidence="2" id="KW-0812">Transmembrane</keyword>
<dbReference type="EMBL" id="BPVZ01000022">
    <property type="protein sequence ID" value="GKV04493.1"/>
    <property type="molecule type" value="Genomic_DNA"/>
</dbReference>
<accession>A0AAV5J361</accession>